<dbReference type="InterPro" id="IPR012440">
    <property type="entry name" value="DUF1641"/>
</dbReference>
<evidence type="ECO:0000313" key="3">
    <source>
        <dbReference type="EMBL" id="TLS36870.1"/>
    </source>
</evidence>
<reference evidence="3 4" key="1">
    <citation type="submission" date="2019-04" db="EMBL/GenBank/DDBJ databases">
        <title>Bacillus caeni sp. nov., a bacterium isolated from mangrove sediment.</title>
        <authorList>
            <person name="Huang H."/>
            <person name="Mo K."/>
            <person name="Hu Y."/>
        </authorList>
    </citation>
    <scope>NUCLEOTIDE SEQUENCE [LARGE SCALE GENOMIC DNA]</scope>
    <source>
        <strain evidence="3 4">HB172195</strain>
    </source>
</reference>
<evidence type="ECO:0000256" key="1">
    <source>
        <dbReference type="SAM" id="Coils"/>
    </source>
</evidence>
<dbReference type="OrthoDB" id="147801at2"/>
<sequence length="180" mass="20118">MAKAIKKIHKLELTEEEKKKKDLEEVEDALVKNKEAILESLEVINHMHERGITSLLNGMFGQGDKVLDIMVKAADKPENTNTIKNLLLMLGTLGMINVKQLEPILLKVDAGIANMSKEPDTDEKTGYFDLVRSLKDPEINRAITLILSFLKGMGQETTPMQKNTDGPPPNQTQRKDDSLP</sequence>
<dbReference type="EMBL" id="SWLG01000008">
    <property type="protein sequence ID" value="TLS36870.1"/>
    <property type="molecule type" value="Genomic_DNA"/>
</dbReference>
<organism evidence="3 4">
    <name type="scientific">Exobacillus caeni</name>
    <dbReference type="NCBI Taxonomy" id="2574798"/>
    <lineage>
        <taxon>Bacteria</taxon>
        <taxon>Bacillati</taxon>
        <taxon>Bacillota</taxon>
        <taxon>Bacilli</taxon>
        <taxon>Bacillales</taxon>
        <taxon>Guptibacillaceae</taxon>
        <taxon>Exobacillus</taxon>
    </lineage>
</organism>
<dbReference type="Proteomes" id="UP000308230">
    <property type="component" value="Unassembled WGS sequence"/>
</dbReference>
<accession>A0A5R9F305</accession>
<feature type="region of interest" description="Disordered" evidence="2">
    <location>
        <begin position="156"/>
        <end position="180"/>
    </location>
</feature>
<dbReference type="Pfam" id="PF07849">
    <property type="entry name" value="DUF1641"/>
    <property type="match status" value="1"/>
</dbReference>
<protein>
    <submittedName>
        <fullName evidence="3">DUF1641 domain-containing protein</fullName>
    </submittedName>
</protein>
<evidence type="ECO:0000256" key="2">
    <source>
        <dbReference type="SAM" id="MobiDB-lite"/>
    </source>
</evidence>
<dbReference type="PANTHER" id="PTHR38433:SF1">
    <property type="entry name" value="DUF1641 DOMAIN-CONTAINING PROTEIN"/>
    <property type="match status" value="1"/>
</dbReference>
<evidence type="ECO:0000313" key="4">
    <source>
        <dbReference type="Proteomes" id="UP000308230"/>
    </source>
</evidence>
<name>A0A5R9F305_9BACL</name>
<feature type="coiled-coil region" evidence="1">
    <location>
        <begin position="1"/>
        <end position="33"/>
    </location>
</feature>
<keyword evidence="1" id="KW-0175">Coiled coil</keyword>
<proteinExistence type="predicted"/>
<dbReference type="AlphaFoldDB" id="A0A5R9F305"/>
<comment type="caution">
    <text evidence="3">The sequence shown here is derived from an EMBL/GenBank/DDBJ whole genome shotgun (WGS) entry which is preliminary data.</text>
</comment>
<dbReference type="RefSeq" id="WP_138127069.1">
    <property type="nucleotide sequence ID" value="NZ_SWLG01000008.1"/>
</dbReference>
<keyword evidence="4" id="KW-1185">Reference proteome</keyword>
<gene>
    <name evidence="3" type="ORF">FCL54_13010</name>
</gene>
<dbReference type="PANTHER" id="PTHR38433">
    <property type="match status" value="1"/>
</dbReference>